<proteinExistence type="predicted"/>
<comment type="caution">
    <text evidence="1">The sequence shown here is derived from an EMBL/GenBank/DDBJ whole genome shotgun (WGS) entry which is preliminary data.</text>
</comment>
<dbReference type="RefSeq" id="WP_381499540.1">
    <property type="nucleotide sequence ID" value="NZ_JBHUOM010000002.1"/>
</dbReference>
<protein>
    <submittedName>
        <fullName evidence="1">Uncharacterized protein</fullName>
    </submittedName>
</protein>
<reference evidence="2" key="1">
    <citation type="journal article" date="2019" name="Int. J. Syst. Evol. Microbiol.">
        <title>The Global Catalogue of Microorganisms (GCM) 10K type strain sequencing project: providing services to taxonomists for standard genome sequencing and annotation.</title>
        <authorList>
            <consortium name="The Broad Institute Genomics Platform"/>
            <consortium name="The Broad Institute Genome Sequencing Center for Infectious Disease"/>
            <person name="Wu L."/>
            <person name="Ma J."/>
        </authorList>
    </citation>
    <scope>NUCLEOTIDE SEQUENCE [LARGE SCALE GENOMIC DNA]</scope>
    <source>
        <strain evidence="2">KCTC 52490</strain>
    </source>
</reference>
<dbReference type="EMBL" id="JBHUOM010000002">
    <property type="protein sequence ID" value="MFD2934153.1"/>
    <property type="molecule type" value="Genomic_DNA"/>
</dbReference>
<dbReference type="Proteomes" id="UP001597512">
    <property type="component" value="Unassembled WGS sequence"/>
</dbReference>
<gene>
    <name evidence="1" type="ORF">ACFS25_10195</name>
</gene>
<evidence type="ECO:0000313" key="1">
    <source>
        <dbReference type="EMBL" id="MFD2934153.1"/>
    </source>
</evidence>
<evidence type="ECO:0000313" key="2">
    <source>
        <dbReference type="Proteomes" id="UP001597512"/>
    </source>
</evidence>
<accession>A0ABW6AHM5</accession>
<sequence>MEVKELTIFQADSLIVNDHYRDNPNYLIEYDESSTNEYCIIYFSSNDLYYPNSDIAFSETIVKKNRFEWYGNRINYGHKHIFFRDIKKQWYLTGVNNTLNSPMEMAEFIRSESIGYKLILVGSSAGGFISVILGQLLDAERIYTFNGQFEILSLSNKSDSQIVNPILYRNKSNSILLPYYDTFNFILKPSSIYYFQSCNSDWDKVQYSHINGAAINKISFKTSNHGIPFLKSNMSVVLNLSIKELRKMSGSTSHPLFFSIKMVGLFRTLEGLLPIVQFALNKIYINTIQKWKKNIDTI</sequence>
<organism evidence="1 2">
    <name type="scientific">Spirosoma flavum</name>
    <dbReference type="NCBI Taxonomy" id="2048557"/>
    <lineage>
        <taxon>Bacteria</taxon>
        <taxon>Pseudomonadati</taxon>
        <taxon>Bacteroidota</taxon>
        <taxon>Cytophagia</taxon>
        <taxon>Cytophagales</taxon>
        <taxon>Cytophagaceae</taxon>
        <taxon>Spirosoma</taxon>
    </lineage>
</organism>
<name>A0ABW6AHM5_9BACT</name>
<keyword evidence="2" id="KW-1185">Reference proteome</keyword>